<proteinExistence type="predicted"/>
<dbReference type="SUPFAM" id="SSF52540">
    <property type="entry name" value="P-loop containing nucleoside triphosphate hydrolases"/>
    <property type="match status" value="1"/>
</dbReference>
<dbReference type="Proteomes" id="UP000245956">
    <property type="component" value="Unassembled WGS sequence"/>
</dbReference>
<evidence type="ECO:0000313" key="4">
    <source>
        <dbReference type="EMBL" id="PWI68391.1"/>
    </source>
</evidence>
<dbReference type="InterPro" id="IPR056024">
    <property type="entry name" value="DUF7605"/>
</dbReference>
<feature type="compositionally biased region" description="Low complexity" evidence="1">
    <location>
        <begin position="160"/>
        <end position="173"/>
    </location>
</feature>
<accession>A0A2U3E1K3</accession>
<feature type="domain" description="DUF7605" evidence="3">
    <location>
        <begin position="807"/>
        <end position="1007"/>
    </location>
</feature>
<dbReference type="PANTHER" id="PTHR36681">
    <property type="entry name" value="NUCLEAR GTPASE, GERMINAL CENTER-ASSOCIATED, TANDEM DUPLICATE 3"/>
    <property type="match status" value="1"/>
</dbReference>
<feature type="compositionally biased region" description="Pro residues" evidence="1">
    <location>
        <begin position="142"/>
        <end position="159"/>
    </location>
</feature>
<name>A0A2U3E1K3_PURLI</name>
<dbReference type="Gene3D" id="3.40.50.300">
    <property type="entry name" value="P-loop containing nucleotide triphosphate hydrolases"/>
    <property type="match status" value="1"/>
</dbReference>
<dbReference type="AlphaFoldDB" id="A0A2U3E1K3"/>
<dbReference type="PANTHER" id="PTHR36681:SF3">
    <property type="entry name" value="NUCLEAR GTPASE, GERMINAL CENTER-ASSOCIATED, TANDEM DUPLICATE 3"/>
    <property type="match status" value="1"/>
</dbReference>
<feature type="region of interest" description="Disordered" evidence="1">
    <location>
        <begin position="1"/>
        <end position="58"/>
    </location>
</feature>
<feature type="region of interest" description="Disordered" evidence="1">
    <location>
        <begin position="74"/>
        <end position="231"/>
    </location>
</feature>
<gene>
    <name evidence="4" type="ORF">PCL_02160</name>
</gene>
<feature type="compositionally biased region" description="Polar residues" evidence="1">
    <location>
        <begin position="90"/>
        <end position="102"/>
    </location>
</feature>
<protein>
    <submittedName>
        <fullName evidence="4">Uncharacterized protein</fullName>
    </submittedName>
</protein>
<evidence type="ECO:0000259" key="3">
    <source>
        <dbReference type="Pfam" id="PF24564"/>
    </source>
</evidence>
<evidence type="ECO:0000313" key="5">
    <source>
        <dbReference type="Proteomes" id="UP000245956"/>
    </source>
</evidence>
<evidence type="ECO:0000259" key="2">
    <source>
        <dbReference type="Pfam" id="PF00350"/>
    </source>
</evidence>
<feature type="domain" description="Dynamin N-terminal" evidence="2">
    <location>
        <begin position="307"/>
        <end position="547"/>
    </location>
</feature>
<feature type="compositionally biased region" description="Polar residues" evidence="1">
    <location>
        <begin position="206"/>
        <end position="220"/>
    </location>
</feature>
<dbReference type="Pfam" id="PF00350">
    <property type="entry name" value="Dynamin_N"/>
    <property type="match status" value="1"/>
</dbReference>
<dbReference type="InterPro" id="IPR027417">
    <property type="entry name" value="P-loop_NTPase"/>
</dbReference>
<feature type="compositionally biased region" description="Low complexity" evidence="1">
    <location>
        <begin position="185"/>
        <end position="205"/>
    </location>
</feature>
<dbReference type="Pfam" id="PF24564">
    <property type="entry name" value="DUF7605"/>
    <property type="match status" value="1"/>
</dbReference>
<reference evidence="4 5" key="1">
    <citation type="journal article" date="2016" name="Front. Microbiol.">
        <title>Genome and transcriptome sequences reveal the specific parasitism of the nematophagous Purpureocillium lilacinum 36-1.</title>
        <authorList>
            <person name="Xie J."/>
            <person name="Li S."/>
            <person name="Mo C."/>
            <person name="Xiao X."/>
            <person name="Peng D."/>
            <person name="Wang G."/>
            <person name="Xiao Y."/>
        </authorList>
    </citation>
    <scope>NUCLEOTIDE SEQUENCE [LARGE SCALE GENOMIC DNA]</scope>
    <source>
        <strain evidence="4 5">36-1</strain>
    </source>
</reference>
<dbReference type="InterPro" id="IPR045063">
    <property type="entry name" value="Dynamin_N"/>
</dbReference>
<feature type="compositionally biased region" description="Basic and acidic residues" evidence="1">
    <location>
        <begin position="19"/>
        <end position="35"/>
    </location>
</feature>
<comment type="caution">
    <text evidence="4">The sequence shown here is derived from an EMBL/GenBank/DDBJ whole genome shotgun (WGS) entry which is preliminary data.</text>
</comment>
<sequence>MSWSFTDTPLNALESLTLDDTHDNQRGRSTNREASARSSGIPIDASFVSTDPGAETASSGVHVFVQPSWSFNSAARESPDPADDSVDHSFASTTSAGETPSRNLYVFGQSPRRHASPSPTPAGRAQDGSEPFTFRSLHNVTPEPPRFVPPPVSFSPLPRPSSLAPMLSPSPRLQEPSTLSVRSQPAATTPASDSAPRVHSSSASSQENPRSPVATTTGDTVSPAAVVQPSPQPIPYDAKDEPAPAHALFTSTFQDALKDGRKIAQAAVAAIEAAIGTGTAEPDDLLRKLMQDAKGLTKFEGTDTRTIAVLGDSGEGKSSLINSLLHFPGVAQTSDAGSACTAVVTEYRQKKAEHTAPITIEVDYFSASEIAVLVRELLYSYRQLDLPLVQSLEDTSEEVYAKCERESANAWSLLEAAFKHKPQFTMSYARDTSDGALERISSQLIQWANELEWPNNGQEGRWVATATTAEDCVEQTKQFAHDKYWPFTKIIRVYLSSQVLKTGVVLADLPGLQDTNLARVRTTQKYLLKCDNILIVAKISRAITDKSLKSSLFYVLSQHMPLEWEQSGIQKRKVGVVCTKSEEINLKTAKSEFCGPGKIISPETMKHLDEEIESAKSCGDRLRKKSAKKQQQLALVRARAQHVKANLQRIYASKMDGRELQVFCVSNTWYEKYCPKGNQELVQGSGIPDLRRFCHTVAAEMHLNEAKQFLRSRLLGLLESLEVYVRSKMAVITQSDQASKARASRESLSKHLDSVAQEVRPSIRDHRNYTQCCLRNVQNVALTDKFRCDFRSCFEEQILAFFGGRGQHWETAATKEAEKWDNSRAWHWSNPQTSPNNHVEGAADPVSAAQINAWCLHNGHHQTARKPRENWNANIIWKMRTELETQWELLEEEAVDVLSAVIEGSKRHLESVKESVRSEAPRDCASPLVSGIDCQLRLLEYESKRLQRDFVEEVKALRRYASEANHNSFILQDMIPTYRSAVAQYGSGMSARQRSILRRHIDSGTMFAELSVSLSTKMDEMIASAGAKMAECLEASLRKVRSDVDIAFWSTDGVPHTTRVLDDATSRRLQQFAVAINDLKQRHEVLLQSIGTV</sequence>
<dbReference type="EMBL" id="LCWV01000015">
    <property type="protein sequence ID" value="PWI68391.1"/>
    <property type="molecule type" value="Genomic_DNA"/>
</dbReference>
<evidence type="ECO:0000256" key="1">
    <source>
        <dbReference type="SAM" id="MobiDB-lite"/>
    </source>
</evidence>
<organism evidence="4 5">
    <name type="scientific">Purpureocillium lilacinum</name>
    <name type="common">Paecilomyces lilacinus</name>
    <dbReference type="NCBI Taxonomy" id="33203"/>
    <lineage>
        <taxon>Eukaryota</taxon>
        <taxon>Fungi</taxon>
        <taxon>Dikarya</taxon>
        <taxon>Ascomycota</taxon>
        <taxon>Pezizomycotina</taxon>
        <taxon>Sordariomycetes</taxon>
        <taxon>Hypocreomycetidae</taxon>
        <taxon>Hypocreales</taxon>
        <taxon>Ophiocordycipitaceae</taxon>
        <taxon>Purpureocillium</taxon>
    </lineage>
</organism>